<evidence type="ECO:0000313" key="1">
    <source>
        <dbReference type="EMBL" id="CAD7702449.1"/>
    </source>
</evidence>
<sequence length="153" mass="16832">SRDQAARSTLQSDDAPHEETSLNDIFETLATWIRKEGGYVHDTLRLVKKDNRRGRGVITTQLISGDLLKCPAILIPESRVLASSSAADLLGEKIDESARQNLANFDGDLQLGLFLAHERNKGAPCRNLKGGSFSSSVHETGTILTYHTCKWIL</sequence>
<comment type="caution">
    <text evidence="1">The sequence shown here is derived from an EMBL/GenBank/DDBJ whole genome shotgun (WGS) entry which is preliminary data.</text>
</comment>
<protein>
    <submittedName>
        <fullName evidence="1">Uncharacterized protein</fullName>
    </submittedName>
</protein>
<feature type="non-terminal residue" evidence="1">
    <location>
        <position position="1"/>
    </location>
</feature>
<reference evidence="1" key="1">
    <citation type="submission" date="2020-12" db="EMBL/GenBank/DDBJ databases">
        <authorList>
            <person name="Iha C."/>
        </authorList>
    </citation>
    <scope>NUCLEOTIDE SEQUENCE</scope>
</reference>
<proteinExistence type="predicted"/>
<evidence type="ECO:0000313" key="2">
    <source>
        <dbReference type="Proteomes" id="UP000708148"/>
    </source>
</evidence>
<gene>
    <name evidence="1" type="ORF">OSTQU699_LOCUS7806</name>
</gene>
<dbReference type="EMBL" id="CAJHUC010001834">
    <property type="protein sequence ID" value="CAD7702449.1"/>
    <property type="molecule type" value="Genomic_DNA"/>
</dbReference>
<dbReference type="AlphaFoldDB" id="A0A8S1J5L5"/>
<dbReference type="Proteomes" id="UP000708148">
    <property type="component" value="Unassembled WGS sequence"/>
</dbReference>
<organism evidence="1 2">
    <name type="scientific">Ostreobium quekettii</name>
    <dbReference type="NCBI Taxonomy" id="121088"/>
    <lineage>
        <taxon>Eukaryota</taxon>
        <taxon>Viridiplantae</taxon>
        <taxon>Chlorophyta</taxon>
        <taxon>core chlorophytes</taxon>
        <taxon>Ulvophyceae</taxon>
        <taxon>TCBD clade</taxon>
        <taxon>Bryopsidales</taxon>
        <taxon>Ostreobineae</taxon>
        <taxon>Ostreobiaceae</taxon>
        <taxon>Ostreobium</taxon>
    </lineage>
</organism>
<name>A0A8S1J5L5_9CHLO</name>
<dbReference type="Gene3D" id="3.90.1410.10">
    <property type="entry name" value="set domain protein methyltransferase, domain 1"/>
    <property type="match status" value="1"/>
</dbReference>
<keyword evidence="2" id="KW-1185">Reference proteome</keyword>
<dbReference type="OrthoDB" id="341421at2759"/>
<accession>A0A8S1J5L5</accession>